<evidence type="ECO:0000256" key="3">
    <source>
        <dbReference type="ARBA" id="ARBA00022552"/>
    </source>
</evidence>
<dbReference type="InterPro" id="IPR036756">
    <property type="entry name" value="H/ACA_rnp_Nop10_sf"/>
</dbReference>
<organism evidence="6">
    <name type="scientific">uncultured marine group II/III euryarchaeote KM3_168_D03</name>
    <dbReference type="NCBI Taxonomy" id="1457920"/>
    <lineage>
        <taxon>Archaea</taxon>
        <taxon>Methanobacteriati</taxon>
        <taxon>Methanobacteriota</taxon>
        <taxon>environmental samples</taxon>
    </lineage>
</organism>
<evidence type="ECO:0000256" key="4">
    <source>
        <dbReference type="ARBA" id="ARBA00023274"/>
    </source>
</evidence>
<dbReference type="Pfam" id="PF04135">
    <property type="entry name" value="Nop10p"/>
    <property type="match status" value="1"/>
</dbReference>
<dbReference type="InterPro" id="IPR007264">
    <property type="entry name" value="H/ACA_rnp_Nop10"/>
</dbReference>
<dbReference type="AlphaFoldDB" id="A0A075GNN0"/>
<comment type="similarity">
    <text evidence="1">Belongs to the NOP10 family.</text>
</comment>
<name>A0A075GNN0_9EURY</name>
<feature type="region of interest" description="Disordered" evidence="5">
    <location>
        <begin position="35"/>
        <end position="70"/>
    </location>
</feature>
<accession>A0A075GNN0</accession>
<reference evidence="6" key="1">
    <citation type="journal article" date="2014" name="Genome Biol. Evol.">
        <title>Pangenome evidence for extensive interdomain horizontal transfer affecting lineage core and shell genes in uncultured planktonic thaumarchaeota and euryarchaeota.</title>
        <authorList>
            <person name="Deschamps P."/>
            <person name="Zivanovic Y."/>
            <person name="Moreira D."/>
            <person name="Rodriguez-Valera F."/>
            <person name="Lopez-Garcia P."/>
        </authorList>
    </citation>
    <scope>NUCLEOTIDE SEQUENCE</scope>
</reference>
<dbReference type="GO" id="GO:1990904">
    <property type="term" value="C:ribonucleoprotein complex"/>
    <property type="evidence" value="ECO:0007669"/>
    <property type="project" value="UniProtKB-KW"/>
</dbReference>
<keyword evidence="3" id="KW-0698">rRNA processing</keyword>
<dbReference type="GO" id="GO:0006364">
    <property type="term" value="P:rRNA processing"/>
    <property type="evidence" value="ECO:0007669"/>
    <property type="project" value="UniProtKB-KW"/>
</dbReference>
<evidence type="ECO:0000256" key="5">
    <source>
        <dbReference type="SAM" id="MobiDB-lite"/>
    </source>
</evidence>
<proteinExistence type="inferred from homology"/>
<evidence type="ECO:0000256" key="2">
    <source>
        <dbReference type="ARBA" id="ARBA00022517"/>
    </source>
</evidence>
<keyword evidence="4" id="KW-0687">Ribonucleoprotein</keyword>
<dbReference type="EMBL" id="KF900684">
    <property type="protein sequence ID" value="AIF03607.1"/>
    <property type="molecule type" value="Genomic_DNA"/>
</dbReference>
<evidence type="ECO:0000256" key="1">
    <source>
        <dbReference type="ARBA" id="ARBA00009462"/>
    </source>
</evidence>
<sequence length="70" mass="7919">MARTRLQRCTDCGEYGLGEECKDCGGKMTSVAPLKFSPQDAQGARRRQRENAGSDEWIEELPTPRKEEDE</sequence>
<dbReference type="GO" id="GO:0030515">
    <property type="term" value="F:snoRNA binding"/>
    <property type="evidence" value="ECO:0007669"/>
    <property type="project" value="InterPro"/>
</dbReference>
<protein>
    <submittedName>
        <fullName evidence="6">Putative Zn-ribbon RNA-binding protein</fullName>
    </submittedName>
</protein>
<evidence type="ECO:0000313" key="6">
    <source>
        <dbReference type="EMBL" id="AIF03607.1"/>
    </source>
</evidence>
<dbReference type="SUPFAM" id="SSF144210">
    <property type="entry name" value="Nop10-like SnoRNP"/>
    <property type="match status" value="1"/>
</dbReference>
<dbReference type="GO" id="GO:0001522">
    <property type="term" value="P:pseudouridine synthesis"/>
    <property type="evidence" value="ECO:0007669"/>
    <property type="project" value="InterPro"/>
</dbReference>
<keyword evidence="2" id="KW-0690">Ribosome biogenesis</keyword>
<dbReference type="Gene3D" id="2.20.28.40">
    <property type="entry name" value="H/ACA ribonucleoprotein complex, subunit Nop10"/>
    <property type="match status" value="1"/>
</dbReference>